<evidence type="ECO:0000256" key="1">
    <source>
        <dbReference type="ARBA" id="ARBA00004123"/>
    </source>
</evidence>
<feature type="DNA-binding region" description="Homeobox" evidence="5">
    <location>
        <begin position="48"/>
        <end position="107"/>
    </location>
</feature>
<reference evidence="9" key="1">
    <citation type="submission" date="2025-08" db="UniProtKB">
        <authorList>
            <consortium name="RefSeq"/>
        </authorList>
    </citation>
    <scope>IDENTIFICATION</scope>
    <source>
        <tissue evidence="9">Testes</tissue>
    </source>
</reference>
<dbReference type="InterPro" id="IPR020479">
    <property type="entry name" value="HD_metazoa"/>
</dbReference>
<evidence type="ECO:0000256" key="2">
    <source>
        <dbReference type="ARBA" id="ARBA00023125"/>
    </source>
</evidence>
<dbReference type="Gene3D" id="1.10.10.60">
    <property type="entry name" value="Homeodomain-like"/>
    <property type="match status" value="1"/>
</dbReference>
<dbReference type="SMART" id="SM00389">
    <property type="entry name" value="HOX"/>
    <property type="match status" value="1"/>
</dbReference>
<dbReference type="InterPro" id="IPR001356">
    <property type="entry name" value="HD"/>
</dbReference>
<evidence type="ECO:0000256" key="6">
    <source>
        <dbReference type="RuleBase" id="RU000682"/>
    </source>
</evidence>
<dbReference type="PROSITE" id="PS50071">
    <property type="entry name" value="HOMEOBOX_2"/>
    <property type="match status" value="1"/>
</dbReference>
<dbReference type="InterPro" id="IPR017970">
    <property type="entry name" value="Homeobox_CS"/>
</dbReference>
<feature type="domain" description="Homeobox" evidence="7">
    <location>
        <begin position="46"/>
        <end position="106"/>
    </location>
</feature>
<evidence type="ECO:0000313" key="8">
    <source>
        <dbReference type="Proteomes" id="UP000694865"/>
    </source>
</evidence>
<dbReference type="InterPro" id="IPR050848">
    <property type="entry name" value="Homeobox_TF"/>
</dbReference>
<organism evidence="8 9">
    <name type="scientific">Saccoglossus kowalevskii</name>
    <name type="common">Acorn worm</name>
    <dbReference type="NCBI Taxonomy" id="10224"/>
    <lineage>
        <taxon>Eukaryota</taxon>
        <taxon>Metazoa</taxon>
        <taxon>Hemichordata</taxon>
        <taxon>Enteropneusta</taxon>
        <taxon>Harrimaniidae</taxon>
        <taxon>Saccoglossus</taxon>
    </lineage>
</organism>
<dbReference type="PROSITE" id="PS00027">
    <property type="entry name" value="HOMEOBOX_1"/>
    <property type="match status" value="1"/>
</dbReference>
<dbReference type="PANTHER" id="PTHR24333:SF5">
    <property type="entry name" value="VENT HOMEOBOX"/>
    <property type="match status" value="1"/>
</dbReference>
<evidence type="ECO:0000256" key="3">
    <source>
        <dbReference type="ARBA" id="ARBA00023155"/>
    </source>
</evidence>
<protein>
    <submittedName>
        <fullName evidence="9">Homeobox protein Hox-B3-like</fullName>
    </submittedName>
</protein>
<name>A0ABM0LUG1_SACKO</name>
<dbReference type="SUPFAM" id="SSF46689">
    <property type="entry name" value="Homeodomain-like"/>
    <property type="match status" value="1"/>
</dbReference>
<comment type="subcellular location">
    <subcellularLocation>
        <location evidence="1 5 6">Nucleus</location>
    </subcellularLocation>
</comment>
<dbReference type="InterPro" id="IPR009057">
    <property type="entry name" value="Homeodomain-like_sf"/>
</dbReference>
<dbReference type="Proteomes" id="UP000694865">
    <property type="component" value="Unplaced"/>
</dbReference>
<dbReference type="PANTHER" id="PTHR24333">
    <property type="entry name" value="HOMEO BOX HB9 LIKE A-RELATED"/>
    <property type="match status" value="1"/>
</dbReference>
<evidence type="ECO:0000256" key="5">
    <source>
        <dbReference type="PROSITE-ProRule" id="PRU00108"/>
    </source>
</evidence>
<keyword evidence="2 5" id="KW-0238">DNA-binding</keyword>
<gene>
    <name evidence="9" type="primary">LOC102806337</name>
</gene>
<dbReference type="GeneID" id="102806337"/>
<dbReference type="Pfam" id="PF00046">
    <property type="entry name" value="Homeodomain"/>
    <property type="match status" value="1"/>
</dbReference>
<keyword evidence="4 5" id="KW-0539">Nucleus</keyword>
<keyword evidence="8" id="KW-1185">Reference proteome</keyword>
<evidence type="ECO:0000313" key="9">
    <source>
        <dbReference type="RefSeq" id="XP_006811402.1"/>
    </source>
</evidence>
<dbReference type="CDD" id="cd00086">
    <property type="entry name" value="homeodomain"/>
    <property type="match status" value="1"/>
</dbReference>
<dbReference type="RefSeq" id="XP_006811402.1">
    <property type="nucleotide sequence ID" value="XM_006811339.1"/>
</dbReference>
<sequence length="201" mass="23133">MENCSLPSYHGYQWQLYSPWLRHYEDSRSCHQRQYQRGGGGGGGVCKKKRPRTAFSKAQISKLEEEFTVHKYLTVAKRQELSEYLKLTENQIKIWFQNRRTKWKRDFTNDLDIAIFQHQMALSMSNGWSSSRGFSTRHIYGQSVFDFQSPRDRPTYSITSNDIIASTHGSEEANALTSTTAKQNDRAIKLPVVSSLVAGIN</sequence>
<proteinExistence type="predicted"/>
<accession>A0ABM0LUG1</accession>
<keyword evidence="3 5" id="KW-0371">Homeobox</keyword>
<evidence type="ECO:0000259" key="7">
    <source>
        <dbReference type="PROSITE" id="PS50071"/>
    </source>
</evidence>
<evidence type="ECO:0000256" key="4">
    <source>
        <dbReference type="ARBA" id="ARBA00023242"/>
    </source>
</evidence>
<dbReference type="PRINTS" id="PR00024">
    <property type="entry name" value="HOMEOBOX"/>
</dbReference>